<evidence type="ECO:0000256" key="6">
    <source>
        <dbReference type="SAM" id="MobiDB-lite"/>
    </source>
</evidence>
<feature type="active site" evidence="4">
    <location>
        <position position="463"/>
    </location>
</feature>
<dbReference type="GO" id="GO:0004649">
    <property type="term" value="F:poly(ADP-ribose) glycohydrolase activity"/>
    <property type="evidence" value="ECO:0007669"/>
    <property type="project" value="UniProtKB-EC"/>
</dbReference>
<feature type="domain" description="PARG helical" evidence="8">
    <location>
        <begin position="166"/>
        <end position="236"/>
    </location>
</feature>
<evidence type="ECO:0000256" key="1">
    <source>
        <dbReference type="ARBA" id="ARBA00009545"/>
    </source>
</evidence>
<dbReference type="PANTHER" id="PTHR12837">
    <property type="entry name" value="POLY ADP-RIBOSE GLYCOHYDROLASE"/>
    <property type="match status" value="1"/>
</dbReference>
<dbReference type="InterPro" id="IPR048362">
    <property type="entry name" value="PARG_helical"/>
</dbReference>
<dbReference type="EC" id="3.2.1.143" evidence="2"/>
<feature type="compositionally biased region" description="Basic and acidic residues" evidence="6">
    <location>
        <begin position="247"/>
        <end position="258"/>
    </location>
</feature>
<dbReference type="PANTHER" id="PTHR12837:SF0">
    <property type="entry name" value="POLY(ADP-RIBOSE) GLYCOHYDROLASE"/>
    <property type="match status" value="1"/>
</dbReference>
<feature type="compositionally biased region" description="Basic and acidic residues" evidence="6">
    <location>
        <begin position="299"/>
        <end position="317"/>
    </location>
</feature>
<evidence type="ECO:0000256" key="5">
    <source>
        <dbReference type="PIRSR" id="PIRSR607724-2"/>
    </source>
</evidence>
<feature type="active site" evidence="4">
    <location>
        <position position="462"/>
    </location>
</feature>
<dbReference type="GO" id="GO:0009225">
    <property type="term" value="P:nucleotide-sugar metabolic process"/>
    <property type="evidence" value="ECO:0007669"/>
    <property type="project" value="TreeGrafter"/>
</dbReference>
<name>A0A9P3H4C3_9FUNG</name>
<gene>
    <name evidence="9" type="ORF">EMPS_02234</name>
</gene>
<dbReference type="Proteomes" id="UP000827284">
    <property type="component" value="Unassembled WGS sequence"/>
</dbReference>
<evidence type="ECO:0000256" key="4">
    <source>
        <dbReference type="PIRSR" id="PIRSR607724-1"/>
    </source>
</evidence>
<dbReference type="EMBL" id="BQFW01000003">
    <property type="protein sequence ID" value="GJJ69885.1"/>
    <property type="molecule type" value="Genomic_DNA"/>
</dbReference>
<feature type="region of interest" description="Disordered" evidence="6">
    <location>
        <begin position="232"/>
        <end position="287"/>
    </location>
</feature>
<accession>A0A9P3H4C3</accession>
<dbReference type="GO" id="GO:0006282">
    <property type="term" value="P:regulation of DNA repair"/>
    <property type="evidence" value="ECO:0007669"/>
    <property type="project" value="InterPro"/>
</dbReference>
<feature type="binding site" evidence="5">
    <location>
        <position position="461"/>
    </location>
    <ligand>
        <name>substrate</name>
    </ligand>
</feature>
<dbReference type="GO" id="GO:0005737">
    <property type="term" value="C:cytoplasm"/>
    <property type="evidence" value="ECO:0007669"/>
    <property type="project" value="TreeGrafter"/>
</dbReference>
<evidence type="ECO:0000313" key="9">
    <source>
        <dbReference type="EMBL" id="GJJ69885.1"/>
    </source>
</evidence>
<feature type="active site" evidence="4">
    <location>
        <position position="444"/>
    </location>
</feature>
<dbReference type="InterPro" id="IPR007724">
    <property type="entry name" value="Poly_GlycHdrlase"/>
</dbReference>
<evidence type="ECO:0000313" key="10">
    <source>
        <dbReference type="Proteomes" id="UP000827284"/>
    </source>
</evidence>
<comment type="caution">
    <text evidence="9">The sequence shown here is derived from an EMBL/GenBank/DDBJ whole genome shotgun (WGS) entry which is preliminary data.</text>
</comment>
<evidence type="ECO:0000256" key="2">
    <source>
        <dbReference type="ARBA" id="ARBA00012255"/>
    </source>
</evidence>
<keyword evidence="10" id="KW-1185">Reference proteome</keyword>
<evidence type="ECO:0000259" key="7">
    <source>
        <dbReference type="Pfam" id="PF05028"/>
    </source>
</evidence>
<dbReference type="InterPro" id="IPR046372">
    <property type="entry name" value="PARG_cat_C"/>
</dbReference>
<feature type="binding site" evidence="5">
    <location>
        <position position="447"/>
    </location>
    <ligand>
        <name>substrate</name>
    </ligand>
</feature>
<feature type="compositionally biased region" description="Polar residues" evidence="6">
    <location>
        <begin position="318"/>
        <end position="329"/>
    </location>
</feature>
<feature type="region of interest" description="Disordered" evidence="6">
    <location>
        <begin position="110"/>
        <end position="160"/>
    </location>
</feature>
<dbReference type="Pfam" id="PF05028">
    <property type="entry name" value="PARG_cat_C"/>
    <property type="match status" value="1"/>
</dbReference>
<feature type="region of interest" description="Disordered" evidence="6">
    <location>
        <begin position="299"/>
        <end position="332"/>
    </location>
</feature>
<dbReference type="AlphaFoldDB" id="A0A9P3H4C3"/>
<sequence length="734" mass="82330">MTIPVYFETGPHHVLCQVPGLDPIKFPYPDDFEDCWDHHHVRLPCSSRTPSTSEKSTWPDIVQGLTTTINNSKELDTIMARWNGGGGNSSDWNIRALSVFLNRRADSQKTATSSSQFHARRAGNHGPMSLSFLNNPEENSDQRESDIESNDGSNLSDIDDDEGQFLSEEERTRFFDVVLPKMQALALRLPELVKKPIPFLDQQVDSAVTLRQEQIACLLANAFFCTFPQRNSSRMNQHHGADKKRKATDTKNIPEKKKTLGQAPKDPYGNASQGDSRKAGDPFRNTNGQMSLFAYFNKSEQRPAPEPSEKPTSDNHESQSMSQGPSTDQPIRVDREPVAQKETKKPIPRLPSINFSSLYSSDNVEDPCSNVNAAKLRCLVHYFDRVTSEMPQGAVTFHRQVLMTPLTLETSERISKRRFRYSNVRVDPDSPLEDEAPPDALQLDFANKVIGGGVLGHGSVQEEIRFMISPELIVSRLFTKTLQNNEALLIKGAERFSNYNGYARTFEWHSDHRDATSRDRMGRRKTEICAIDAVPFRSKEARLDQFSSEFVMREISKAIVGFRRSPITASEWGLCRPEEPMRHLPLIATGNWGCGAFGGHLELKFLIQLLAASVCQAFCEDDKDVALGRDLVYYTYGLDDLGKEIEEFMGHLHACPTAFEPVSLLECIEFYPIKSGRGKNISLRESSLLNYVGKAFGFPSTLISPTMPEPLYSSSSLCASTDSYLEEGEDGDDD</sequence>
<feature type="domain" description="PARG helical" evidence="8">
    <location>
        <begin position="344"/>
        <end position="399"/>
    </location>
</feature>
<dbReference type="GO" id="GO:1990966">
    <property type="term" value="P:ATP generation from poly-ADP-D-ribose"/>
    <property type="evidence" value="ECO:0007669"/>
    <property type="project" value="TreeGrafter"/>
</dbReference>
<feature type="binding site" evidence="5">
    <location>
        <position position="502"/>
    </location>
    <ligand>
        <name>substrate</name>
    </ligand>
</feature>
<protein>
    <recommendedName>
        <fullName evidence="2">poly(ADP-ribose) glycohydrolase</fullName>
        <ecNumber evidence="2">3.2.1.143</ecNumber>
    </recommendedName>
</protein>
<proteinExistence type="inferred from homology"/>
<evidence type="ECO:0000259" key="8">
    <source>
        <dbReference type="Pfam" id="PF20811"/>
    </source>
</evidence>
<organism evidence="9 10">
    <name type="scientific">Entomortierella parvispora</name>
    <dbReference type="NCBI Taxonomy" id="205924"/>
    <lineage>
        <taxon>Eukaryota</taxon>
        <taxon>Fungi</taxon>
        <taxon>Fungi incertae sedis</taxon>
        <taxon>Mucoromycota</taxon>
        <taxon>Mortierellomycotina</taxon>
        <taxon>Mortierellomycetes</taxon>
        <taxon>Mortierellales</taxon>
        <taxon>Mortierellaceae</taxon>
        <taxon>Entomortierella</taxon>
    </lineage>
</organism>
<evidence type="ECO:0000256" key="3">
    <source>
        <dbReference type="ARBA" id="ARBA00022801"/>
    </source>
</evidence>
<dbReference type="OrthoDB" id="1937899at2759"/>
<comment type="similarity">
    <text evidence="1">Belongs to the poly(ADP-ribose) glycohydrolase family.</text>
</comment>
<dbReference type="GO" id="GO:0005634">
    <property type="term" value="C:nucleus"/>
    <property type="evidence" value="ECO:0007669"/>
    <property type="project" value="TreeGrafter"/>
</dbReference>
<reference evidence="9" key="2">
    <citation type="journal article" date="2022" name="Microbiol. Resour. Announc.">
        <title>Whole-Genome Sequence of Entomortierella parvispora E1425, a Mucoromycotan Fungus Associated with Burkholderiaceae-Related Endosymbiotic Bacteria.</title>
        <authorList>
            <person name="Herlambang A."/>
            <person name="Guo Y."/>
            <person name="Takashima Y."/>
            <person name="Narisawa K."/>
            <person name="Ohta H."/>
            <person name="Nishizawa T."/>
        </authorList>
    </citation>
    <scope>NUCLEOTIDE SEQUENCE</scope>
    <source>
        <strain evidence="9">E1425</strain>
    </source>
</reference>
<dbReference type="GO" id="GO:0005975">
    <property type="term" value="P:carbohydrate metabolic process"/>
    <property type="evidence" value="ECO:0007669"/>
    <property type="project" value="InterPro"/>
</dbReference>
<keyword evidence="3" id="KW-0378">Hydrolase</keyword>
<dbReference type="Pfam" id="PF20811">
    <property type="entry name" value="PARG_cat_N"/>
    <property type="match status" value="2"/>
</dbReference>
<reference evidence="9" key="1">
    <citation type="submission" date="2021-11" db="EMBL/GenBank/DDBJ databases">
        <authorList>
            <person name="Herlambang A."/>
            <person name="Guo Y."/>
            <person name="Takashima Y."/>
            <person name="Nishizawa T."/>
        </authorList>
    </citation>
    <scope>NUCLEOTIDE SEQUENCE</scope>
    <source>
        <strain evidence="9">E1425</strain>
    </source>
</reference>
<feature type="domain" description="PARG catalytic Macro" evidence="7">
    <location>
        <begin position="414"/>
        <end position="639"/>
    </location>
</feature>